<dbReference type="AlphaFoldDB" id="A0A6P1TNY8"/>
<accession>A0A6P1TNY8</accession>
<name>A0A6P1TNY8_9FIRM</name>
<protein>
    <submittedName>
        <fullName evidence="1">Competence protein ComFB</fullName>
    </submittedName>
</protein>
<gene>
    <name evidence="1" type="ORF">Ana3638_14935</name>
</gene>
<dbReference type="Proteomes" id="UP000464314">
    <property type="component" value="Chromosome"/>
</dbReference>
<dbReference type="RefSeq" id="WP_161838744.1">
    <property type="nucleotide sequence ID" value="NZ_CP048000.1"/>
</dbReference>
<evidence type="ECO:0000313" key="1">
    <source>
        <dbReference type="EMBL" id="QHQ61919.1"/>
    </source>
</evidence>
<dbReference type="EMBL" id="CP048000">
    <property type="protein sequence ID" value="QHQ61919.1"/>
    <property type="molecule type" value="Genomic_DNA"/>
</dbReference>
<reference evidence="1 2" key="1">
    <citation type="submission" date="2020-01" db="EMBL/GenBank/DDBJ databases">
        <title>Genome analysis of Anaerocolumna sp. CBA3638.</title>
        <authorList>
            <person name="Kim J."/>
            <person name="Roh S.W."/>
        </authorList>
    </citation>
    <scope>NUCLEOTIDE SEQUENCE [LARGE SCALE GENOMIC DNA]</scope>
    <source>
        <strain evidence="1 2">CBA3638</strain>
    </source>
</reference>
<dbReference type="Pfam" id="PF10719">
    <property type="entry name" value="ComFB"/>
    <property type="match status" value="1"/>
</dbReference>
<organism evidence="1 2">
    <name type="scientific">Anaerocolumna sedimenticola</name>
    <dbReference type="NCBI Taxonomy" id="2696063"/>
    <lineage>
        <taxon>Bacteria</taxon>
        <taxon>Bacillati</taxon>
        <taxon>Bacillota</taxon>
        <taxon>Clostridia</taxon>
        <taxon>Lachnospirales</taxon>
        <taxon>Lachnospiraceae</taxon>
        <taxon>Anaerocolumna</taxon>
    </lineage>
</organism>
<proteinExistence type="predicted"/>
<dbReference type="KEGG" id="anr:Ana3638_14935"/>
<dbReference type="InterPro" id="IPR019657">
    <property type="entry name" value="ComFB"/>
</dbReference>
<evidence type="ECO:0000313" key="2">
    <source>
        <dbReference type="Proteomes" id="UP000464314"/>
    </source>
</evidence>
<sequence>MEKYYNVMETLVEEKLGEIWDTLDCCKCEKCRNDIIACTLNQMTPKYVVTKEGELFARLCILSAEHEFEIVKAIATSVRIVTEHPKHYI</sequence>
<keyword evidence="2" id="KW-1185">Reference proteome</keyword>